<evidence type="ECO:0000313" key="2">
    <source>
        <dbReference type="EMBL" id="KAF6278874.1"/>
    </source>
</evidence>
<accession>A0A7J7RSL4</accession>
<protein>
    <submittedName>
        <fullName evidence="2">Uncharacterized protein</fullName>
    </submittedName>
</protein>
<dbReference type="EMBL" id="JABWUV010000023">
    <property type="protein sequence ID" value="KAF6278874.1"/>
    <property type="molecule type" value="Genomic_DNA"/>
</dbReference>
<feature type="region of interest" description="Disordered" evidence="1">
    <location>
        <begin position="118"/>
        <end position="139"/>
    </location>
</feature>
<gene>
    <name evidence="2" type="ORF">mMyoMyo1_010208</name>
</gene>
<sequence>MGSEPRGSRIGAAFNHRGGSVRWDFGGGGGRGWELMFLLAHLAHCPVSPPSLGSHSFVLVMASVGRSPLPLDLNAAVERGKGREMGTISNSASNFLKNIYFMGFFLQRGRERDRELETSMRKKHRSAASCTLPTGDVPTTKVHALDRNRTWDS</sequence>
<proteinExistence type="predicted"/>
<name>A0A7J7RSL4_MYOMY</name>
<dbReference type="Proteomes" id="UP000527355">
    <property type="component" value="Unassembled WGS sequence"/>
</dbReference>
<evidence type="ECO:0000256" key="1">
    <source>
        <dbReference type="SAM" id="MobiDB-lite"/>
    </source>
</evidence>
<comment type="caution">
    <text evidence="2">The sequence shown here is derived from an EMBL/GenBank/DDBJ whole genome shotgun (WGS) entry which is preliminary data.</text>
</comment>
<keyword evidence="3" id="KW-1185">Reference proteome</keyword>
<reference evidence="2 3" key="1">
    <citation type="journal article" date="2020" name="Nature">
        <title>Six reference-quality genomes reveal evolution of bat adaptations.</title>
        <authorList>
            <person name="Jebb D."/>
            <person name="Huang Z."/>
            <person name="Pippel M."/>
            <person name="Hughes G.M."/>
            <person name="Lavrichenko K."/>
            <person name="Devanna P."/>
            <person name="Winkler S."/>
            <person name="Jermiin L.S."/>
            <person name="Skirmuntt E.C."/>
            <person name="Katzourakis A."/>
            <person name="Burkitt-Gray L."/>
            <person name="Ray D.A."/>
            <person name="Sullivan K.A.M."/>
            <person name="Roscito J.G."/>
            <person name="Kirilenko B.M."/>
            <person name="Davalos L.M."/>
            <person name="Corthals A.P."/>
            <person name="Power M.L."/>
            <person name="Jones G."/>
            <person name="Ransome R.D."/>
            <person name="Dechmann D.K.N."/>
            <person name="Locatelli A.G."/>
            <person name="Puechmaille S.J."/>
            <person name="Fedrigo O."/>
            <person name="Jarvis E.D."/>
            <person name="Hiller M."/>
            <person name="Vernes S.C."/>
            <person name="Myers E.W."/>
            <person name="Teeling E.C."/>
        </authorList>
    </citation>
    <scope>NUCLEOTIDE SEQUENCE [LARGE SCALE GENOMIC DNA]</scope>
    <source>
        <strain evidence="2">MMyoMyo1</strain>
        <tissue evidence="2">Flight muscle</tissue>
    </source>
</reference>
<evidence type="ECO:0000313" key="3">
    <source>
        <dbReference type="Proteomes" id="UP000527355"/>
    </source>
</evidence>
<organism evidence="2 3">
    <name type="scientific">Myotis myotis</name>
    <name type="common">Greater mouse-eared bat</name>
    <name type="synonym">Vespertilio myotis</name>
    <dbReference type="NCBI Taxonomy" id="51298"/>
    <lineage>
        <taxon>Eukaryota</taxon>
        <taxon>Metazoa</taxon>
        <taxon>Chordata</taxon>
        <taxon>Craniata</taxon>
        <taxon>Vertebrata</taxon>
        <taxon>Euteleostomi</taxon>
        <taxon>Mammalia</taxon>
        <taxon>Eutheria</taxon>
        <taxon>Laurasiatheria</taxon>
        <taxon>Chiroptera</taxon>
        <taxon>Yangochiroptera</taxon>
        <taxon>Vespertilionidae</taxon>
        <taxon>Myotis</taxon>
    </lineage>
</organism>
<dbReference type="AlphaFoldDB" id="A0A7J7RSL4"/>